<organism evidence="1 2">
    <name type="scientific">Roseibium alexandrii</name>
    <dbReference type="NCBI Taxonomy" id="388408"/>
    <lineage>
        <taxon>Bacteria</taxon>
        <taxon>Pseudomonadati</taxon>
        <taxon>Pseudomonadota</taxon>
        <taxon>Alphaproteobacteria</taxon>
        <taxon>Hyphomicrobiales</taxon>
        <taxon>Stappiaceae</taxon>
        <taxon>Roseibium</taxon>
    </lineage>
</organism>
<reference evidence="2" key="1">
    <citation type="submission" date="2015-07" db="EMBL/GenBank/DDBJ databases">
        <authorList>
            <person name="Rodrigo-Torres Lidia"/>
            <person name="Arahal R.David."/>
        </authorList>
    </citation>
    <scope>NUCLEOTIDE SEQUENCE [LARGE SCALE GENOMIC DNA]</scope>
    <source>
        <strain evidence="2">CECT 5112</strain>
    </source>
</reference>
<dbReference type="EMBL" id="CXWD01000019">
    <property type="protein sequence ID" value="CTQ74982.1"/>
    <property type="molecule type" value="Genomic_DNA"/>
</dbReference>
<accession>A0A0M7AKL0</accession>
<evidence type="ECO:0000313" key="1">
    <source>
        <dbReference type="EMBL" id="CTQ74982.1"/>
    </source>
</evidence>
<evidence type="ECO:0000313" key="2">
    <source>
        <dbReference type="Proteomes" id="UP000053235"/>
    </source>
</evidence>
<sequence>MALIPIPVRSYLPVMLEKKRANVIVRATRIERFAEGRKTACGTEKTPLRRVEC</sequence>
<protein>
    <submittedName>
        <fullName evidence="1">Uncharacterized protein</fullName>
    </submittedName>
</protein>
<dbReference type="Proteomes" id="UP000053235">
    <property type="component" value="Unassembled WGS sequence"/>
</dbReference>
<proteinExistence type="predicted"/>
<gene>
    <name evidence="1" type="ORF">LAX5112_04070</name>
</gene>
<dbReference type="AlphaFoldDB" id="A0A0M7AKL0"/>
<dbReference type="STRING" id="388408.LAX5112_04070"/>
<name>A0A0M7AKL0_9HYPH</name>
<keyword evidence="2" id="KW-1185">Reference proteome</keyword>